<evidence type="ECO:0000313" key="2">
    <source>
        <dbReference type="Proteomes" id="UP001055439"/>
    </source>
</evidence>
<protein>
    <submittedName>
        <fullName evidence="1">Uncharacterized protein</fullName>
    </submittedName>
</protein>
<gene>
    <name evidence="1" type="ORF">MUK42_12544</name>
</gene>
<keyword evidence="2" id="KW-1185">Reference proteome</keyword>
<dbReference type="AlphaFoldDB" id="A0A9E7H0G1"/>
<reference evidence="1" key="1">
    <citation type="submission" date="2022-05" db="EMBL/GenBank/DDBJ databases">
        <title>The Musa troglodytarum L. genome provides insights into the mechanism of non-climacteric behaviour and enrichment of carotenoids.</title>
        <authorList>
            <person name="Wang J."/>
        </authorList>
    </citation>
    <scope>NUCLEOTIDE SEQUENCE</scope>
    <source>
        <tissue evidence="1">Leaf</tissue>
    </source>
</reference>
<proteinExistence type="predicted"/>
<name>A0A9E7H0G1_9LILI</name>
<organism evidence="1 2">
    <name type="scientific">Musa troglodytarum</name>
    <name type="common">fe'i banana</name>
    <dbReference type="NCBI Taxonomy" id="320322"/>
    <lineage>
        <taxon>Eukaryota</taxon>
        <taxon>Viridiplantae</taxon>
        <taxon>Streptophyta</taxon>
        <taxon>Embryophyta</taxon>
        <taxon>Tracheophyta</taxon>
        <taxon>Spermatophyta</taxon>
        <taxon>Magnoliopsida</taxon>
        <taxon>Liliopsida</taxon>
        <taxon>Zingiberales</taxon>
        <taxon>Musaceae</taxon>
        <taxon>Musa</taxon>
    </lineage>
</organism>
<dbReference type="Proteomes" id="UP001055439">
    <property type="component" value="Chromosome 7"/>
</dbReference>
<evidence type="ECO:0000313" key="1">
    <source>
        <dbReference type="EMBL" id="URE21372.1"/>
    </source>
</evidence>
<accession>A0A9E7H0G1</accession>
<dbReference type="EMBL" id="CP097509">
    <property type="protein sequence ID" value="URE21372.1"/>
    <property type="molecule type" value="Genomic_DNA"/>
</dbReference>
<sequence>MEQSVKLRRDSAIEDEEGTLCSHPNALSILSFMDSPYYQKHLLNATKSLVSVKSTETHTSTFIFPQMLKNNGKKKKRLSILSQGGRAPEERVSIYSITECGRQLIKVHKISTDIAPCYCTTALTDWSGFFSVHQGSALTFTTHNMDPNVHRITDLQADTLLLSNHNNTNSKAGL</sequence>